<keyword evidence="2" id="KW-1185">Reference proteome</keyword>
<evidence type="ECO:0000313" key="1">
    <source>
        <dbReference type="EMBL" id="KAH7140955.1"/>
    </source>
</evidence>
<dbReference type="Proteomes" id="UP000738349">
    <property type="component" value="Unassembled WGS sequence"/>
</dbReference>
<accession>A0A9P9EMR7</accession>
<organism evidence="1 2">
    <name type="scientific">Dactylonectria macrodidyma</name>
    <dbReference type="NCBI Taxonomy" id="307937"/>
    <lineage>
        <taxon>Eukaryota</taxon>
        <taxon>Fungi</taxon>
        <taxon>Dikarya</taxon>
        <taxon>Ascomycota</taxon>
        <taxon>Pezizomycotina</taxon>
        <taxon>Sordariomycetes</taxon>
        <taxon>Hypocreomycetidae</taxon>
        <taxon>Hypocreales</taxon>
        <taxon>Nectriaceae</taxon>
        <taxon>Dactylonectria</taxon>
    </lineage>
</organism>
<evidence type="ECO:0000313" key="2">
    <source>
        <dbReference type="Proteomes" id="UP000738349"/>
    </source>
</evidence>
<name>A0A9P9EMR7_9HYPO</name>
<gene>
    <name evidence="1" type="ORF">EDB81DRAFT_900479</name>
</gene>
<dbReference type="AlphaFoldDB" id="A0A9P9EMR7"/>
<reference evidence="1" key="1">
    <citation type="journal article" date="2021" name="Nat. Commun.">
        <title>Genetic determinants of endophytism in the Arabidopsis root mycobiome.</title>
        <authorList>
            <person name="Mesny F."/>
            <person name="Miyauchi S."/>
            <person name="Thiergart T."/>
            <person name="Pickel B."/>
            <person name="Atanasova L."/>
            <person name="Karlsson M."/>
            <person name="Huettel B."/>
            <person name="Barry K.W."/>
            <person name="Haridas S."/>
            <person name="Chen C."/>
            <person name="Bauer D."/>
            <person name="Andreopoulos W."/>
            <person name="Pangilinan J."/>
            <person name="LaButti K."/>
            <person name="Riley R."/>
            <person name="Lipzen A."/>
            <person name="Clum A."/>
            <person name="Drula E."/>
            <person name="Henrissat B."/>
            <person name="Kohler A."/>
            <person name="Grigoriev I.V."/>
            <person name="Martin F.M."/>
            <person name="Hacquard S."/>
        </authorList>
    </citation>
    <scope>NUCLEOTIDE SEQUENCE</scope>
    <source>
        <strain evidence="1">MPI-CAGE-AT-0147</strain>
    </source>
</reference>
<comment type="caution">
    <text evidence="1">The sequence shown here is derived from an EMBL/GenBank/DDBJ whole genome shotgun (WGS) entry which is preliminary data.</text>
</comment>
<sequence length="229" mass="26137">MVSYCEYLESRIDLIRKSVNKLSPDTTQGLEIDTQTKTDHEQPMRENDYIATLHQRREEAETHARQVACYMTNTRLRDPAMPIEPLPAYQPSHGVIEPDMSLYPRDAREFYALRTPESVHQRQVLAYLIELYNIPCQNWSMSAPQVGGSSRHAKEASDDRCHKINVFRWNDAEGCPTDIEQKNSSTIEDALFYEAGRAVQYLEALLGLSEDQFNLTAGPGTNPAHHRNA</sequence>
<dbReference type="EMBL" id="JAGMUV010000011">
    <property type="protein sequence ID" value="KAH7140955.1"/>
    <property type="molecule type" value="Genomic_DNA"/>
</dbReference>
<protein>
    <submittedName>
        <fullName evidence="1">Uncharacterized protein</fullName>
    </submittedName>
</protein>
<proteinExistence type="predicted"/>
<dbReference type="OrthoDB" id="5023404at2759"/>